<name>A0A6A6QXS9_9PEZI</name>
<feature type="region of interest" description="Disordered" evidence="1">
    <location>
        <begin position="27"/>
        <end position="105"/>
    </location>
</feature>
<feature type="compositionally biased region" description="Pro residues" evidence="1">
    <location>
        <begin position="75"/>
        <end position="90"/>
    </location>
</feature>
<keyword evidence="3" id="KW-1185">Reference proteome</keyword>
<evidence type="ECO:0000256" key="1">
    <source>
        <dbReference type="SAM" id="MobiDB-lite"/>
    </source>
</evidence>
<dbReference type="PANTHER" id="PTHR42085:SF2">
    <property type="entry name" value="F-BOX DOMAIN-CONTAINING PROTEIN"/>
    <property type="match status" value="1"/>
</dbReference>
<sequence length="264" mass="29047">MTTIRILAMAGSADAAAADGVIESENEIEIPNEIEKTNDMENTNEVEKANEIEDTNEIENDRMIENGTGNENAPTAPPHAPTPPPPPSIPSQPDSNPLNNTKEDTILTPGRYKSMAKLHALLSNPTSPNTPAPEADPAARLRSHVAAALAHLQQVIAHDKAAKMQLTPAQRKLVFPFLALPAELRILVYEELLVSDDRLFVTWRGPRKARVQQKKIWASVLRVSKLVGREARAVLYGGNVFDFGMLSFPLFLLCGCLEDRFRDE</sequence>
<dbReference type="OrthoDB" id="62952at2759"/>
<evidence type="ECO:0000313" key="3">
    <source>
        <dbReference type="Proteomes" id="UP000799750"/>
    </source>
</evidence>
<dbReference type="InterPro" id="IPR038883">
    <property type="entry name" value="AN11006-like"/>
</dbReference>
<evidence type="ECO:0008006" key="4">
    <source>
        <dbReference type="Google" id="ProtNLM"/>
    </source>
</evidence>
<proteinExistence type="predicted"/>
<dbReference type="PANTHER" id="PTHR42085">
    <property type="entry name" value="F-BOX DOMAIN-CONTAINING PROTEIN"/>
    <property type="match status" value="1"/>
</dbReference>
<gene>
    <name evidence="2" type="ORF">BU16DRAFT_378108</name>
</gene>
<dbReference type="EMBL" id="MU004188">
    <property type="protein sequence ID" value="KAF2496453.1"/>
    <property type="molecule type" value="Genomic_DNA"/>
</dbReference>
<organism evidence="2 3">
    <name type="scientific">Lophium mytilinum</name>
    <dbReference type="NCBI Taxonomy" id="390894"/>
    <lineage>
        <taxon>Eukaryota</taxon>
        <taxon>Fungi</taxon>
        <taxon>Dikarya</taxon>
        <taxon>Ascomycota</taxon>
        <taxon>Pezizomycotina</taxon>
        <taxon>Dothideomycetes</taxon>
        <taxon>Pleosporomycetidae</taxon>
        <taxon>Mytilinidiales</taxon>
        <taxon>Mytilinidiaceae</taxon>
        <taxon>Lophium</taxon>
    </lineage>
</organism>
<evidence type="ECO:0000313" key="2">
    <source>
        <dbReference type="EMBL" id="KAF2496453.1"/>
    </source>
</evidence>
<reference evidence="2" key="1">
    <citation type="journal article" date="2020" name="Stud. Mycol.">
        <title>101 Dothideomycetes genomes: a test case for predicting lifestyles and emergence of pathogens.</title>
        <authorList>
            <person name="Haridas S."/>
            <person name="Albert R."/>
            <person name="Binder M."/>
            <person name="Bloem J."/>
            <person name="Labutti K."/>
            <person name="Salamov A."/>
            <person name="Andreopoulos B."/>
            <person name="Baker S."/>
            <person name="Barry K."/>
            <person name="Bills G."/>
            <person name="Bluhm B."/>
            <person name="Cannon C."/>
            <person name="Castanera R."/>
            <person name="Culley D."/>
            <person name="Daum C."/>
            <person name="Ezra D."/>
            <person name="Gonzalez J."/>
            <person name="Henrissat B."/>
            <person name="Kuo A."/>
            <person name="Liang C."/>
            <person name="Lipzen A."/>
            <person name="Lutzoni F."/>
            <person name="Magnuson J."/>
            <person name="Mondo S."/>
            <person name="Nolan M."/>
            <person name="Ohm R."/>
            <person name="Pangilinan J."/>
            <person name="Park H.-J."/>
            <person name="Ramirez L."/>
            <person name="Alfaro M."/>
            <person name="Sun H."/>
            <person name="Tritt A."/>
            <person name="Yoshinaga Y."/>
            <person name="Zwiers L.-H."/>
            <person name="Turgeon B."/>
            <person name="Goodwin S."/>
            <person name="Spatafora J."/>
            <person name="Crous P."/>
            <person name="Grigoriev I."/>
        </authorList>
    </citation>
    <scope>NUCLEOTIDE SEQUENCE</scope>
    <source>
        <strain evidence="2">CBS 269.34</strain>
    </source>
</reference>
<accession>A0A6A6QXS9</accession>
<dbReference type="Proteomes" id="UP000799750">
    <property type="component" value="Unassembled WGS sequence"/>
</dbReference>
<feature type="compositionally biased region" description="Basic and acidic residues" evidence="1">
    <location>
        <begin position="33"/>
        <end position="51"/>
    </location>
</feature>
<dbReference type="AlphaFoldDB" id="A0A6A6QXS9"/>
<protein>
    <recommendedName>
        <fullName evidence="4">F-box domain-containing protein</fullName>
    </recommendedName>
</protein>